<sequence length="70" mass="7738">MRTELTIDGGELTISTVDGVFSAMVDIETGEVISFVYTTATVPQIAAFANKVKTRYSKFLRSKDINDFIN</sequence>
<organismHost>
    <name type="scientific">Bacillus subtilis</name>
    <dbReference type="NCBI Taxonomy" id="1423"/>
</organismHost>
<protein>
    <submittedName>
        <fullName evidence="1">Uncharacterized protein</fullName>
    </submittedName>
</protein>
<proteinExistence type="predicted"/>
<accession>A0A217ER69</accession>
<gene>
    <name evidence="1" type="ORF">Goe3_c12300</name>
</gene>
<organism evidence="1 2">
    <name type="scientific">Bacillus phage vB_BsuM-Goe3</name>
    <dbReference type="NCBI Taxonomy" id="1933063"/>
    <lineage>
        <taxon>Viruses</taxon>
        <taxon>Duplodnaviria</taxon>
        <taxon>Heunggongvirae</taxon>
        <taxon>Uroviricota</taxon>
        <taxon>Caudoviricetes</taxon>
        <taxon>Herelleviridae</taxon>
        <taxon>Bastillevirinae</taxon>
        <taxon>Grisebachstrassevirus</taxon>
        <taxon>Grisebachstrassevirus goe3</taxon>
    </lineage>
</organism>
<name>A0A217ER69_BPGO3</name>
<evidence type="ECO:0000313" key="2">
    <source>
        <dbReference type="Proteomes" id="UP000221795"/>
    </source>
</evidence>
<reference evidence="1" key="1">
    <citation type="journal article" date="2017" name="Viruses">
        <title>Characterization of Bacillus subtilis Viruses vB_BsuM-Goe2 and vB_BsuM-Goe3.</title>
        <authorList>
            <person name="Willms I.M."/>
            <person name="Hoppert M."/>
            <person name="Hertel R."/>
        </authorList>
    </citation>
    <scope>NUCLEOTIDE SEQUENCE [LARGE SCALE GENOMIC DNA]</scope>
</reference>
<dbReference type="EMBL" id="KY368640">
    <property type="protein sequence ID" value="APZ82584.1"/>
    <property type="molecule type" value="Genomic_DNA"/>
</dbReference>
<keyword evidence="2" id="KW-1185">Reference proteome</keyword>
<evidence type="ECO:0000313" key="1">
    <source>
        <dbReference type="EMBL" id="APZ82584.1"/>
    </source>
</evidence>
<dbReference type="Proteomes" id="UP000221795">
    <property type="component" value="Segment"/>
</dbReference>